<dbReference type="CDD" id="cd24142">
    <property type="entry name" value="ACL4-like"/>
    <property type="match status" value="1"/>
</dbReference>
<accession>A0AAW1R0N5</accession>
<evidence type="ECO:0000256" key="1">
    <source>
        <dbReference type="ARBA" id="ARBA00022737"/>
    </source>
</evidence>
<evidence type="ECO:0000256" key="3">
    <source>
        <dbReference type="PROSITE-ProRule" id="PRU00339"/>
    </source>
</evidence>
<dbReference type="Gene3D" id="1.25.40.10">
    <property type="entry name" value="Tetratricopeptide repeat domain"/>
    <property type="match status" value="2"/>
</dbReference>
<dbReference type="PANTHER" id="PTHR45586">
    <property type="entry name" value="TPR REPEAT-CONTAINING PROTEIN PA4667"/>
    <property type="match status" value="1"/>
</dbReference>
<proteinExistence type="predicted"/>
<dbReference type="Proteomes" id="UP001445335">
    <property type="component" value="Unassembled WGS sequence"/>
</dbReference>
<dbReference type="SUPFAM" id="SSF48452">
    <property type="entry name" value="TPR-like"/>
    <property type="match status" value="1"/>
</dbReference>
<reference evidence="5 6" key="1">
    <citation type="journal article" date="2024" name="Nat. Commun.">
        <title>Phylogenomics reveals the evolutionary origins of lichenization in chlorophyte algae.</title>
        <authorList>
            <person name="Puginier C."/>
            <person name="Libourel C."/>
            <person name="Otte J."/>
            <person name="Skaloud P."/>
            <person name="Haon M."/>
            <person name="Grisel S."/>
            <person name="Petersen M."/>
            <person name="Berrin J.G."/>
            <person name="Delaux P.M."/>
            <person name="Dal Grande F."/>
            <person name="Keller J."/>
        </authorList>
    </citation>
    <scope>NUCLEOTIDE SEQUENCE [LARGE SCALE GENOMIC DNA]</scope>
    <source>
        <strain evidence="5 6">SAG 245.80</strain>
    </source>
</reference>
<protein>
    <submittedName>
        <fullName evidence="5">Uncharacterized protein</fullName>
    </submittedName>
</protein>
<dbReference type="InterPro" id="IPR019734">
    <property type="entry name" value="TPR_rpt"/>
</dbReference>
<dbReference type="PANTHER" id="PTHR45586:SF1">
    <property type="entry name" value="LIPOPOLYSACCHARIDE ASSEMBLY PROTEIN B"/>
    <property type="match status" value="1"/>
</dbReference>
<feature type="repeat" description="TPR" evidence="3">
    <location>
        <begin position="37"/>
        <end position="70"/>
    </location>
</feature>
<keyword evidence="1" id="KW-0677">Repeat</keyword>
<evidence type="ECO:0000256" key="2">
    <source>
        <dbReference type="ARBA" id="ARBA00022803"/>
    </source>
</evidence>
<keyword evidence="2 3" id="KW-0802">TPR repeat</keyword>
<sequence length="352" mass="36464">MDAMTLYEAAQDSLSVDDFDSARLYLRQAVQLAPQNLELLDALGALLAEAGPAEEAVATLQHAVALSPDAGFEKYMYLGQLLHGNEALASLQKGVQLLQAAADAEGSGEGGDGGGPRTQLAGALCALAEMHLAQVGDAAAAEGECEALLERARRAAPSNPEPLQVLASLRVEQGRPEEALAALPREMGGSGGQMGEGEDESREDAADEADGDDSDGWEEASDGAGADELPSYEFRFEAAKLLLELDSRTDAVAQVLEGLLAEDDSVPDVWYLAALCAHAGGDFEAALEAIAAGERLLGAQGQGVPQLGAPRHANPRGPPADEDPDEDALAADFIELQAAIDESVANIRAGRS</sequence>
<comment type="caution">
    <text evidence="5">The sequence shown here is derived from an EMBL/GenBank/DDBJ whole genome shotgun (WGS) entry which is preliminary data.</text>
</comment>
<dbReference type="AlphaFoldDB" id="A0AAW1R0N5"/>
<dbReference type="InterPro" id="IPR051012">
    <property type="entry name" value="CellSynth/LPSAsmb/PSIAsmb"/>
</dbReference>
<feature type="region of interest" description="Disordered" evidence="4">
    <location>
        <begin position="181"/>
        <end position="229"/>
    </location>
</feature>
<feature type="compositionally biased region" description="Acidic residues" evidence="4">
    <location>
        <begin position="196"/>
        <end position="221"/>
    </location>
</feature>
<name>A0AAW1R0N5_9CHLO</name>
<evidence type="ECO:0000313" key="6">
    <source>
        <dbReference type="Proteomes" id="UP001445335"/>
    </source>
</evidence>
<feature type="region of interest" description="Disordered" evidence="4">
    <location>
        <begin position="304"/>
        <end position="326"/>
    </location>
</feature>
<organism evidence="5 6">
    <name type="scientific">Elliptochloris bilobata</name>
    <dbReference type="NCBI Taxonomy" id="381761"/>
    <lineage>
        <taxon>Eukaryota</taxon>
        <taxon>Viridiplantae</taxon>
        <taxon>Chlorophyta</taxon>
        <taxon>core chlorophytes</taxon>
        <taxon>Trebouxiophyceae</taxon>
        <taxon>Trebouxiophyceae incertae sedis</taxon>
        <taxon>Elliptochloris clade</taxon>
        <taxon>Elliptochloris</taxon>
    </lineage>
</organism>
<feature type="repeat" description="TPR" evidence="3">
    <location>
        <begin position="3"/>
        <end position="36"/>
    </location>
</feature>
<keyword evidence="6" id="KW-1185">Reference proteome</keyword>
<dbReference type="PROSITE" id="PS50005">
    <property type="entry name" value="TPR"/>
    <property type="match status" value="2"/>
</dbReference>
<dbReference type="InterPro" id="IPR011990">
    <property type="entry name" value="TPR-like_helical_dom_sf"/>
</dbReference>
<evidence type="ECO:0000313" key="5">
    <source>
        <dbReference type="EMBL" id="KAK9827266.1"/>
    </source>
</evidence>
<gene>
    <name evidence="5" type="ORF">WJX81_005908</name>
</gene>
<evidence type="ECO:0000256" key="4">
    <source>
        <dbReference type="SAM" id="MobiDB-lite"/>
    </source>
</evidence>
<dbReference type="EMBL" id="JALJOU010000060">
    <property type="protein sequence ID" value="KAK9827266.1"/>
    <property type="molecule type" value="Genomic_DNA"/>
</dbReference>